<sequence>MFPVNSGFHERDLVQIHGCFCWELTGLRLVIFRGVRMVVILGGLRIAHVGISNKIKLKIRAFRHNFPWRCCLRIWDRLRHRIQWRTDTKYCEPPTSF</sequence>
<evidence type="ECO:0000313" key="1">
    <source>
        <dbReference type="EMBL" id="KOS42252.1"/>
    </source>
</evidence>
<accession>A0A0M9WF02</accession>
<dbReference type="EMBL" id="LHQQ01000110">
    <property type="protein sequence ID" value="KOS42252.1"/>
    <property type="molecule type" value="Genomic_DNA"/>
</dbReference>
<proteinExistence type="predicted"/>
<organism evidence="1 2">
    <name type="scientific">Penicillium nordicum</name>
    <dbReference type="NCBI Taxonomy" id="229535"/>
    <lineage>
        <taxon>Eukaryota</taxon>
        <taxon>Fungi</taxon>
        <taxon>Dikarya</taxon>
        <taxon>Ascomycota</taxon>
        <taxon>Pezizomycotina</taxon>
        <taxon>Eurotiomycetes</taxon>
        <taxon>Eurotiomycetidae</taxon>
        <taxon>Eurotiales</taxon>
        <taxon>Aspergillaceae</taxon>
        <taxon>Penicillium</taxon>
    </lineage>
</organism>
<keyword evidence="2" id="KW-1185">Reference proteome</keyword>
<reference evidence="1 2" key="1">
    <citation type="submission" date="2015-08" db="EMBL/GenBank/DDBJ databases">
        <title>Genome sequencing of Penicillium nordicum.</title>
        <authorList>
            <person name="Nguyen H.D."/>
            <person name="Seifert K.A."/>
        </authorList>
    </citation>
    <scope>NUCLEOTIDE SEQUENCE [LARGE SCALE GENOMIC DNA]</scope>
    <source>
        <strain evidence="1 2">DAOMC 185683</strain>
    </source>
</reference>
<gene>
    <name evidence="1" type="ORF">ACN38_g6861</name>
</gene>
<protein>
    <submittedName>
        <fullName evidence="1">Uncharacterized protein</fullName>
    </submittedName>
</protein>
<name>A0A0M9WF02_9EURO</name>
<comment type="caution">
    <text evidence="1">The sequence shown here is derived from an EMBL/GenBank/DDBJ whole genome shotgun (WGS) entry which is preliminary data.</text>
</comment>
<evidence type="ECO:0000313" key="2">
    <source>
        <dbReference type="Proteomes" id="UP000037696"/>
    </source>
</evidence>
<dbReference type="Proteomes" id="UP000037696">
    <property type="component" value="Unassembled WGS sequence"/>
</dbReference>
<dbReference type="AlphaFoldDB" id="A0A0M9WF02"/>